<accession>A0A7C1FUT8</accession>
<name>A0A7C1FUT8_THERO</name>
<gene>
    <name evidence="1" type="ORF">ENP47_10880</name>
</gene>
<evidence type="ECO:0008006" key="2">
    <source>
        <dbReference type="Google" id="ProtNLM"/>
    </source>
</evidence>
<dbReference type="AlphaFoldDB" id="A0A7C1FUT8"/>
<sequence length="191" mass="20662">MLPDWLPLTLLVVTWIVLTAVIRMTVQLAQRVGRLEQLEMDARGHEQAVHGIGEPVPPLAVTTREGHHLILGQPPVAPAVVIALSGRSPPCQPFRDQLTTLLAWLRQHGVFPVLALPTGEPPEQWPAGYAFLTGESALSALGLTQFPSSLLIDREGILRGRAPLRSPEDLLEIISIVLLGLSPTQGRTAAQ</sequence>
<comment type="caution">
    <text evidence="1">The sequence shown here is derived from an EMBL/GenBank/DDBJ whole genome shotgun (WGS) entry which is preliminary data.</text>
</comment>
<dbReference type="EMBL" id="DSJL01000011">
    <property type="protein sequence ID" value="HEF66082.1"/>
    <property type="molecule type" value="Genomic_DNA"/>
</dbReference>
<reference evidence="1" key="1">
    <citation type="journal article" date="2020" name="mSystems">
        <title>Genome- and Community-Level Interaction Insights into Carbon Utilization and Element Cycling Functions of Hydrothermarchaeota in Hydrothermal Sediment.</title>
        <authorList>
            <person name="Zhou Z."/>
            <person name="Liu Y."/>
            <person name="Xu W."/>
            <person name="Pan J."/>
            <person name="Luo Z.H."/>
            <person name="Li M."/>
        </authorList>
    </citation>
    <scope>NUCLEOTIDE SEQUENCE [LARGE SCALE GENOMIC DNA]</scope>
    <source>
        <strain evidence="1">SpSt-222</strain>
    </source>
</reference>
<evidence type="ECO:0000313" key="1">
    <source>
        <dbReference type="EMBL" id="HEF66082.1"/>
    </source>
</evidence>
<dbReference type="InterPro" id="IPR036249">
    <property type="entry name" value="Thioredoxin-like_sf"/>
</dbReference>
<dbReference type="SUPFAM" id="SSF52833">
    <property type="entry name" value="Thioredoxin-like"/>
    <property type="match status" value="1"/>
</dbReference>
<proteinExistence type="predicted"/>
<organism evidence="1">
    <name type="scientific">Thermomicrobium roseum</name>
    <dbReference type="NCBI Taxonomy" id="500"/>
    <lineage>
        <taxon>Bacteria</taxon>
        <taxon>Pseudomonadati</taxon>
        <taxon>Thermomicrobiota</taxon>
        <taxon>Thermomicrobia</taxon>
        <taxon>Thermomicrobiales</taxon>
        <taxon>Thermomicrobiaceae</taxon>
        <taxon>Thermomicrobium</taxon>
    </lineage>
</organism>
<protein>
    <recommendedName>
        <fullName evidence="2">Thioredoxin domain-containing protein</fullName>
    </recommendedName>
</protein>